<evidence type="ECO:0000313" key="2">
    <source>
        <dbReference type="Proteomes" id="UP001054945"/>
    </source>
</evidence>
<organism evidence="1 2">
    <name type="scientific">Caerostris extrusa</name>
    <name type="common">Bark spider</name>
    <name type="synonym">Caerostris bankana</name>
    <dbReference type="NCBI Taxonomy" id="172846"/>
    <lineage>
        <taxon>Eukaryota</taxon>
        <taxon>Metazoa</taxon>
        <taxon>Ecdysozoa</taxon>
        <taxon>Arthropoda</taxon>
        <taxon>Chelicerata</taxon>
        <taxon>Arachnida</taxon>
        <taxon>Araneae</taxon>
        <taxon>Araneomorphae</taxon>
        <taxon>Entelegynae</taxon>
        <taxon>Araneoidea</taxon>
        <taxon>Araneidae</taxon>
        <taxon>Caerostris</taxon>
    </lineage>
</organism>
<dbReference type="EMBL" id="BPLR01005972">
    <property type="protein sequence ID" value="GIY06524.1"/>
    <property type="molecule type" value="Genomic_DNA"/>
</dbReference>
<dbReference type="AlphaFoldDB" id="A0AAV4QCS7"/>
<sequence>MGKRNLLFLKSSECVRKIRVDDHPDVTPCAFFLLDKSKVGRSVDDITSLRLKVVKSMHEFSKSGFANGILWQETADHIFRVTKTAHTENNGE</sequence>
<comment type="caution">
    <text evidence="1">The sequence shown here is derived from an EMBL/GenBank/DDBJ whole genome shotgun (WGS) entry which is preliminary data.</text>
</comment>
<gene>
    <name evidence="1" type="ORF">CEXT_673591</name>
</gene>
<protein>
    <submittedName>
        <fullName evidence="1">Uncharacterized protein</fullName>
    </submittedName>
</protein>
<keyword evidence="2" id="KW-1185">Reference proteome</keyword>
<accession>A0AAV4QCS7</accession>
<name>A0AAV4QCS7_CAEEX</name>
<evidence type="ECO:0000313" key="1">
    <source>
        <dbReference type="EMBL" id="GIY06524.1"/>
    </source>
</evidence>
<dbReference type="Proteomes" id="UP001054945">
    <property type="component" value="Unassembled WGS sequence"/>
</dbReference>
<reference evidence="1 2" key="1">
    <citation type="submission" date="2021-06" db="EMBL/GenBank/DDBJ databases">
        <title>Caerostris extrusa draft genome.</title>
        <authorList>
            <person name="Kono N."/>
            <person name="Arakawa K."/>
        </authorList>
    </citation>
    <scope>NUCLEOTIDE SEQUENCE [LARGE SCALE GENOMIC DNA]</scope>
</reference>
<proteinExistence type="predicted"/>